<name>A0ABN9PLI7_9DINO</name>
<dbReference type="EMBL" id="CAUYUJ010001050">
    <property type="protein sequence ID" value="CAK0793909.1"/>
    <property type="molecule type" value="Genomic_DNA"/>
</dbReference>
<gene>
    <name evidence="2" type="ORF">PCOR1329_LOCUS4053</name>
</gene>
<dbReference type="Proteomes" id="UP001189429">
    <property type="component" value="Unassembled WGS sequence"/>
</dbReference>
<evidence type="ECO:0000313" key="3">
    <source>
        <dbReference type="Proteomes" id="UP001189429"/>
    </source>
</evidence>
<comment type="caution">
    <text evidence="2">The sequence shown here is derived from an EMBL/GenBank/DDBJ whole genome shotgun (WGS) entry which is preliminary data.</text>
</comment>
<evidence type="ECO:0000313" key="2">
    <source>
        <dbReference type="EMBL" id="CAK0793909.1"/>
    </source>
</evidence>
<protein>
    <submittedName>
        <fullName evidence="2">Uncharacterized protein</fullName>
    </submittedName>
</protein>
<reference evidence="2" key="1">
    <citation type="submission" date="2023-10" db="EMBL/GenBank/DDBJ databases">
        <authorList>
            <person name="Chen Y."/>
            <person name="Shah S."/>
            <person name="Dougan E. K."/>
            <person name="Thang M."/>
            <person name="Chan C."/>
        </authorList>
    </citation>
    <scope>NUCLEOTIDE SEQUENCE [LARGE SCALE GENOMIC DNA]</scope>
</reference>
<feature type="region of interest" description="Disordered" evidence="1">
    <location>
        <begin position="19"/>
        <end position="60"/>
    </location>
</feature>
<sequence>RAPRAAGAAAACRREAAAAACGAPSRSRPLPAWRPPRAAQARAPSGAPSGTSRRGRAAPR</sequence>
<feature type="non-terminal residue" evidence="2">
    <location>
        <position position="60"/>
    </location>
</feature>
<proteinExistence type="predicted"/>
<feature type="compositionally biased region" description="Low complexity" evidence="1">
    <location>
        <begin position="19"/>
        <end position="49"/>
    </location>
</feature>
<evidence type="ECO:0000256" key="1">
    <source>
        <dbReference type="SAM" id="MobiDB-lite"/>
    </source>
</evidence>
<organism evidence="2 3">
    <name type="scientific">Prorocentrum cordatum</name>
    <dbReference type="NCBI Taxonomy" id="2364126"/>
    <lineage>
        <taxon>Eukaryota</taxon>
        <taxon>Sar</taxon>
        <taxon>Alveolata</taxon>
        <taxon>Dinophyceae</taxon>
        <taxon>Prorocentrales</taxon>
        <taxon>Prorocentraceae</taxon>
        <taxon>Prorocentrum</taxon>
    </lineage>
</organism>
<feature type="non-terminal residue" evidence="2">
    <location>
        <position position="1"/>
    </location>
</feature>
<accession>A0ABN9PLI7</accession>
<keyword evidence="3" id="KW-1185">Reference proteome</keyword>